<dbReference type="PROSITE" id="PS00018">
    <property type="entry name" value="EF_HAND_1"/>
    <property type="match status" value="2"/>
</dbReference>
<proteinExistence type="predicted"/>
<name>A0A7S3CKC2_9SPIT</name>
<reference evidence="5" key="1">
    <citation type="submission" date="2021-01" db="EMBL/GenBank/DDBJ databases">
        <authorList>
            <person name="Corre E."/>
            <person name="Pelletier E."/>
            <person name="Niang G."/>
            <person name="Scheremetjew M."/>
            <person name="Finn R."/>
            <person name="Kale V."/>
            <person name="Holt S."/>
            <person name="Cochrane G."/>
            <person name="Meng A."/>
            <person name="Brown T."/>
            <person name="Cohen L."/>
        </authorList>
    </citation>
    <scope>NUCLEOTIDE SEQUENCE</scope>
    <source>
        <strain evidence="5">Ras09</strain>
    </source>
</reference>
<dbReference type="InterPro" id="IPR011992">
    <property type="entry name" value="EF-hand-dom_pair"/>
</dbReference>
<evidence type="ECO:0000256" key="1">
    <source>
        <dbReference type="ARBA" id="ARBA00022723"/>
    </source>
</evidence>
<dbReference type="Gene3D" id="1.10.238.10">
    <property type="entry name" value="EF-hand"/>
    <property type="match status" value="1"/>
</dbReference>
<dbReference type="SUPFAM" id="SSF47473">
    <property type="entry name" value="EF-hand"/>
    <property type="match status" value="1"/>
</dbReference>
<accession>A0A7S3CKC2</accession>
<keyword evidence="1" id="KW-0479">Metal-binding</keyword>
<dbReference type="PANTHER" id="PTHR45942">
    <property type="entry name" value="PROTEIN PHOSPATASE 3 REGULATORY SUBUNIT B ALPHA ISOFORM TYPE 1"/>
    <property type="match status" value="1"/>
</dbReference>
<dbReference type="InterPro" id="IPR018247">
    <property type="entry name" value="EF_Hand_1_Ca_BS"/>
</dbReference>
<evidence type="ECO:0000259" key="4">
    <source>
        <dbReference type="PROSITE" id="PS50222"/>
    </source>
</evidence>
<evidence type="ECO:0000256" key="3">
    <source>
        <dbReference type="ARBA" id="ARBA00022837"/>
    </source>
</evidence>
<dbReference type="Pfam" id="PF00036">
    <property type="entry name" value="EF-hand_1"/>
    <property type="match status" value="1"/>
</dbReference>
<keyword evidence="2" id="KW-0677">Repeat</keyword>
<sequence>MFAMIDLDGNGTIDYTEFVMATINEKNLMTQERLQMAFNTFDTDNSGALSPEEIRQVLCYDQKVDPEEIEKIIEEFDENGDGEIQFDEFCRMMTKLSGHQANQNK</sequence>
<evidence type="ECO:0000313" key="5">
    <source>
        <dbReference type="EMBL" id="CAE0230680.1"/>
    </source>
</evidence>
<evidence type="ECO:0000256" key="2">
    <source>
        <dbReference type="ARBA" id="ARBA00022737"/>
    </source>
</evidence>
<dbReference type="CDD" id="cd00051">
    <property type="entry name" value="EFh"/>
    <property type="match status" value="2"/>
</dbReference>
<dbReference type="PRINTS" id="PR00450">
    <property type="entry name" value="RECOVERIN"/>
</dbReference>
<organism evidence="5">
    <name type="scientific">Strombidium rassoulzadegani</name>
    <dbReference type="NCBI Taxonomy" id="1082188"/>
    <lineage>
        <taxon>Eukaryota</taxon>
        <taxon>Sar</taxon>
        <taxon>Alveolata</taxon>
        <taxon>Ciliophora</taxon>
        <taxon>Intramacronucleata</taxon>
        <taxon>Spirotrichea</taxon>
        <taxon>Oligotrichia</taxon>
        <taxon>Strombidiidae</taxon>
        <taxon>Strombidium</taxon>
    </lineage>
</organism>
<dbReference type="PROSITE" id="PS50222">
    <property type="entry name" value="EF_HAND_2"/>
    <property type="match status" value="3"/>
</dbReference>
<dbReference type="Pfam" id="PF13499">
    <property type="entry name" value="EF-hand_7"/>
    <property type="match status" value="1"/>
</dbReference>
<dbReference type="FunFam" id="1.10.238.10:FF:000001">
    <property type="entry name" value="Calmodulin 1"/>
    <property type="match status" value="1"/>
</dbReference>
<dbReference type="InterPro" id="IPR002048">
    <property type="entry name" value="EF_hand_dom"/>
</dbReference>
<dbReference type="EMBL" id="HBIA01004699">
    <property type="protein sequence ID" value="CAE0230680.1"/>
    <property type="molecule type" value="Transcribed_RNA"/>
</dbReference>
<feature type="domain" description="EF-hand" evidence="4">
    <location>
        <begin position="1"/>
        <end position="28"/>
    </location>
</feature>
<keyword evidence="3" id="KW-0106">Calcium</keyword>
<dbReference type="SMART" id="SM00054">
    <property type="entry name" value="EFh"/>
    <property type="match status" value="3"/>
</dbReference>
<feature type="domain" description="EF-hand" evidence="4">
    <location>
        <begin position="64"/>
        <end position="99"/>
    </location>
</feature>
<dbReference type="AlphaFoldDB" id="A0A7S3CKC2"/>
<feature type="domain" description="EF-hand" evidence="4">
    <location>
        <begin position="29"/>
        <end position="63"/>
    </location>
</feature>
<gene>
    <name evidence="5" type="ORF">SRAS04492_LOCUS2474</name>
</gene>
<dbReference type="GO" id="GO:0005509">
    <property type="term" value="F:calcium ion binding"/>
    <property type="evidence" value="ECO:0007669"/>
    <property type="project" value="InterPro"/>
</dbReference>
<protein>
    <recommendedName>
        <fullName evidence="4">EF-hand domain-containing protein</fullName>
    </recommendedName>
</protein>